<dbReference type="RefSeq" id="WP_015024290.1">
    <property type="nucleotide sequence ID" value="NC_018721.1"/>
</dbReference>
<dbReference type="eggNOG" id="ENOG502ZB91">
    <property type="taxonomic scope" value="Bacteria"/>
</dbReference>
<dbReference type="STRING" id="313595.P700755_001874"/>
<dbReference type="AlphaFoldDB" id="K4IE72"/>
<accession>K4IE72</accession>
<proteinExistence type="predicted"/>
<dbReference type="KEGG" id="ptq:P700755_001874"/>
<keyword evidence="2" id="KW-1185">Reference proteome</keyword>
<evidence type="ECO:0000313" key="2">
    <source>
        <dbReference type="Proteomes" id="UP000008514"/>
    </source>
</evidence>
<dbReference type="EMBL" id="CP003879">
    <property type="protein sequence ID" value="AFU68699.1"/>
    <property type="molecule type" value="Genomic_DNA"/>
</dbReference>
<dbReference type="HOGENOM" id="CLU_103294_0_0_10"/>
<name>K4IE72_PSYTT</name>
<gene>
    <name evidence="1" type="ordered locus">P700755_001874</name>
</gene>
<organism evidence="1 2">
    <name type="scientific">Psychroflexus torquis (strain ATCC 700755 / CIP 106069 / ACAM 623)</name>
    <dbReference type="NCBI Taxonomy" id="313595"/>
    <lineage>
        <taxon>Bacteria</taxon>
        <taxon>Pseudomonadati</taxon>
        <taxon>Bacteroidota</taxon>
        <taxon>Flavobacteriia</taxon>
        <taxon>Flavobacteriales</taxon>
        <taxon>Flavobacteriaceae</taxon>
        <taxon>Psychroflexus</taxon>
    </lineage>
</organism>
<dbReference type="InterPro" id="IPR011990">
    <property type="entry name" value="TPR-like_helical_dom_sf"/>
</dbReference>
<sequence>MKILSIFIITMILGLNINAQTSYEKGMEEAFNLWEEEKIMEASNLFERIAKAEKDNWIPPFYAGYTLVISSFEAKDEATFKLKIEKATELLSQASSSSPNNPEIMIVKALANTAYINFDSQKYGMTLSGKNEYIYQAALKIAPNNPRVILSKAEWDMGSAQFFGSSIEPYCKDIKRALGFFQNEEKSEVKFYPDWGEKKAQKILDDCEG</sequence>
<dbReference type="Proteomes" id="UP000008514">
    <property type="component" value="Chromosome"/>
</dbReference>
<reference evidence="1" key="1">
    <citation type="submission" date="2006-03" db="EMBL/GenBank/DDBJ databases">
        <authorList>
            <person name="Bowman J."/>
            <person name="Ferriera S."/>
            <person name="Johnson J."/>
            <person name="Kravitz S."/>
            <person name="Halpern A."/>
            <person name="Remington K."/>
            <person name="Beeson K."/>
            <person name="Tran B."/>
            <person name="Rogers Y.-H."/>
            <person name="Friedman R."/>
            <person name="Venter J.C."/>
        </authorList>
    </citation>
    <scope>NUCLEOTIDE SEQUENCE [LARGE SCALE GENOMIC DNA]</scope>
    <source>
        <strain evidence="1">ATCC 700755</strain>
    </source>
</reference>
<evidence type="ECO:0000313" key="1">
    <source>
        <dbReference type="EMBL" id="AFU68699.1"/>
    </source>
</evidence>
<reference evidence="1" key="2">
    <citation type="submission" date="2012-09" db="EMBL/GenBank/DDBJ databases">
        <title>The complete sequence of Psychroflexus torquis an extreme psychrophile from sea-ice that is stimulated by light.</title>
        <authorList>
            <person name="Feng S."/>
            <person name="Powell S.M."/>
            <person name="Bowman J.P."/>
        </authorList>
    </citation>
    <scope>NUCLEOTIDE SEQUENCE [LARGE SCALE GENOMIC DNA]</scope>
    <source>
        <strain evidence="1">ATCC 700755</strain>
    </source>
</reference>
<dbReference type="OrthoDB" id="1150971at2"/>
<dbReference type="SUPFAM" id="SSF48452">
    <property type="entry name" value="TPR-like"/>
    <property type="match status" value="1"/>
</dbReference>
<dbReference type="Gene3D" id="1.25.40.10">
    <property type="entry name" value="Tetratricopeptide repeat domain"/>
    <property type="match status" value="1"/>
</dbReference>
<protein>
    <submittedName>
        <fullName evidence="1">Uncharacterized protein</fullName>
    </submittedName>
</protein>